<dbReference type="Proteomes" id="UP001336250">
    <property type="component" value="Unassembled WGS sequence"/>
</dbReference>
<evidence type="ECO:0000313" key="3">
    <source>
        <dbReference type="Proteomes" id="UP001336250"/>
    </source>
</evidence>
<dbReference type="EMBL" id="JAZIBG010000017">
    <property type="protein sequence ID" value="MEF7613224.1"/>
    <property type="molecule type" value="Genomic_DNA"/>
</dbReference>
<dbReference type="AlphaFoldDB" id="A0AAW9Q1I8"/>
<keyword evidence="1" id="KW-0732">Signal</keyword>
<name>A0AAW9Q1I8_9BURK</name>
<proteinExistence type="predicted"/>
<feature type="signal peptide" evidence="1">
    <location>
        <begin position="1"/>
        <end position="22"/>
    </location>
</feature>
<feature type="chain" id="PRO_5043679037" evidence="1">
    <location>
        <begin position="23"/>
        <end position="127"/>
    </location>
</feature>
<gene>
    <name evidence="2" type="ORF">V4F39_04810</name>
</gene>
<comment type="caution">
    <text evidence="2">The sequence shown here is derived from an EMBL/GenBank/DDBJ whole genome shotgun (WGS) entry which is preliminary data.</text>
</comment>
<dbReference type="RefSeq" id="WP_332288170.1">
    <property type="nucleotide sequence ID" value="NZ_JAZIBG010000017.1"/>
</dbReference>
<accession>A0AAW9Q1I8</accession>
<evidence type="ECO:0000313" key="2">
    <source>
        <dbReference type="EMBL" id="MEF7613224.1"/>
    </source>
</evidence>
<organism evidence="2 3">
    <name type="scientific">Aquincola agrisoli</name>
    <dbReference type="NCBI Taxonomy" id="3119538"/>
    <lineage>
        <taxon>Bacteria</taxon>
        <taxon>Pseudomonadati</taxon>
        <taxon>Pseudomonadota</taxon>
        <taxon>Betaproteobacteria</taxon>
        <taxon>Burkholderiales</taxon>
        <taxon>Sphaerotilaceae</taxon>
        <taxon>Aquincola</taxon>
    </lineage>
</organism>
<reference evidence="2 3" key="1">
    <citation type="submission" date="2024-02" db="EMBL/GenBank/DDBJ databases">
        <title>Genome sequence of Aquincola sp. MAHUQ-54.</title>
        <authorList>
            <person name="Huq M.A."/>
        </authorList>
    </citation>
    <scope>NUCLEOTIDE SEQUENCE [LARGE SCALE GENOMIC DNA]</scope>
    <source>
        <strain evidence="2 3">MAHUQ-54</strain>
    </source>
</reference>
<evidence type="ECO:0000256" key="1">
    <source>
        <dbReference type="SAM" id="SignalP"/>
    </source>
</evidence>
<sequence>MKRWRCSSLAATLALSASVAGAHGDWPAKHGGEMNVGGEITMEMVRGPAATIIYVEDHGEPVMVAGTRATLELQRPGGSRSTLVLRHRADNSFQAEPVDFEQGSRILVTIEFDSGILMVGRFLRRFF</sequence>
<protein>
    <submittedName>
        <fullName evidence="2">Uncharacterized protein</fullName>
    </submittedName>
</protein>
<keyword evidence="3" id="KW-1185">Reference proteome</keyword>